<organism evidence="1 2">
    <name type="scientific">Ridgeia piscesae</name>
    <name type="common">Tubeworm</name>
    <dbReference type="NCBI Taxonomy" id="27915"/>
    <lineage>
        <taxon>Eukaryota</taxon>
        <taxon>Metazoa</taxon>
        <taxon>Spiralia</taxon>
        <taxon>Lophotrochozoa</taxon>
        <taxon>Annelida</taxon>
        <taxon>Polychaeta</taxon>
        <taxon>Sedentaria</taxon>
        <taxon>Canalipalpata</taxon>
        <taxon>Sabellida</taxon>
        <taxon>Siboglinidae</taxon>
        <taxon>Ridgeia</taxon>
    </lineage>
</organism>
<keyword evidence="2" id="KW-1185">Reference proteome</keyword>
<dbReference type="EMBL" id="JAODUO010000848">
    <property type="protein sequence ID" value="KAK2173820.1"/>
    <property type="molecule type" value="Genomic_DNA"/>
</dbReference>
<name>A0AAD9KNB0_RIDPI</name>
<evidence type="ECO:0000313" key="2">
    <source>
        <dbReference type="Proteomes" id="UP001209878"/>
    </source>
</evidence>
<evidence type="ECO:0000313" key="1">
    <source>
        <dbReference type="EMBL" id="KAK2173820.1"/>
    </source>
</evidence>
<dbReference type="AlphaFoldDB" id="A0AAD9KNB0"/>
<proteinExistence type="predicted"/>
<reference evidence="1" key="1">
    <citation type="journal article" date="2023" name="Mol. Biol. Evol.">
        <title>Third-Generation Sequencing Reveals the Adaptive Role of the Epigenome in Three Deep-Sea Polychaetes.</title>
        <authorList>
            <person name="Perez M."/>
            <person name="Aroh O."/>
            <person name="Sun Y."/>
            <person name="Lan Y."/>
            <person name="Juniper S.K."/>
            <person name="Young C.R."/>
            <person name="Angers B."/>
            <person name="Qian P.Y."/>
        </authorList>
    </citation>
    <scope>NUCLEOTIDE SEQUENCE</scope>
    <source>
        <strain evidence="1">R07B-5</strain>
    </source>
</reference>
<dbReference type="Proteomes" id="UP001209878">
    <property type="component" value="Unassembled WGS sequence"/>
</dbReference>
<accession>A0AAD9KNB0</accession>
<gene>
    <name evidence="1" type="ORF">NP493_848g03068</name>
</gene>
<protein>
    <submittedName>
        <fullName evidence="1">Uncharacterized protein</fullName>
    </submittedName>
</protein>
<sequence length="100" mass="11616">MYISAVNALVTSRLDNCNSLLHNITLSETARWQRVENNVARLITNTSKHDHVRPVLKELHWLPVESRTPTPELCANTAPRHNTEVHWRFGIWRYSTTTVE</sequence>
<comment type="caution">
    <text evidence="1">The sequence shown here is derived from an EMBL/GenBank/DDBJ whole genome shotgun (WGS) entry which is preliminary data.</text>
</comment>